<proteinExistence type="predicted"/>
<dbReference type="RefSeq" id="WP_345972159.1">
    <property type="nucleotide sequence ID" value="NZ_CP147920.1"/>
</dbReference>
<name>A0ABZ3H8I9_9BACT</name>
<gene>
    <name evidence="2" type="ORF">WCY31_09220</name>
</gene>
<dbReference type="Proteomes" id="UP001447842">
    <property type="component" value="Chromosome"/>
</dbReference>
<keyword evidence="3" id="KW-1185">Reference proteome</keyword>
<evidence type="ECO:0000313" key="2">
    <source>
        <dbReference type="EMBL" id="XAU14428.1"/>
    </source>
</evidence>
<organism evidence="2 3">
    <name type="scientific">Sulfurimonas diazotrophicus</name>
    <dbReference type="NCBI Taxonomy" id="3131939"/>
    <lineage>
        <taxon>Bacteria</taxon>
        <taxon>Pseudomonadati</taxon>
        <taxon>Campylobacterota</taxon>
        <taxon>Epsilonproteobacteria</taxon>
        <taxon>Campylobacterales</taxon>
        <taxon>Sulfurimonadaceae</taxon>
        <taxon>Sulfurimonas</taxon>
    </lineage>
</organism>
<dbReference type="EMBL" id="CP147920">
    <property type="protein sequence ID" value="XAU14428.1"/>
    <property type="molecule type" value="Genomic_DNA"/>
</dbReference>
<evidence type="ECO:0000259" key="1">
    <source>
        <dbReference type="PROSITE" id="PS51068"/>
    </source>
</evidence>
<protein>
    <recommendedName>
        <fullName evidence="1">Formamidopyrimidine-DNA glycosylase catalytic domain-containing protein</fullName>
    </recommendedName>
</protein>
<accession>A0ABZ3H8I9</accession>
<dbReference type="PROSITE" id="PS51068">
    <property type="entry name" value="FPG_CAT"/>
    <property type="match status" value="1"/>
</dbReference>
<reference evidence="2 3" key="1">
    <citation type="submission" date="2024-03" db="EMBL/GenBank/DDBJ databases">
        <title>Sulfurimonas sp. HSL3-1.</title>
        <authorList>
            <person name="Wang S."/>
        </authorList>
    </citation>
    <scope>NUCLEOTIDE SEQUENCE [LARGE SCALE GENOMIC DNA]</scope>
    <source>
        <strain evidence="2 3">HSL3-1</strain>
    </source>
</reference>
<evidence type="ECO:0000313" key="3">
    <source>
        <dbReference type="Proteomes" id="UP001447842"/>
    </source>
</evidence>
<sequence length="241" mass="27691">MKKIMIGDEVIGAVEMPETPGAYTIFHAVRKAVAEKRPVTLALLFPPEKIKALGRYQKGGAQAELAELQLLIDMGKVLGFKTAEAEALKLQIELTNDNAHVHLNISKRLKLLNKQRRTRTRSTYLFWDIENFGPIGPMFTHVIEKFNVPDDRIYLAANPDSLYLKRREWEAELYDYGKRLESFNFTVVDHGKNVADDFLLGEFERLQLRQADVFIMTYDRELKERFKAACHGSNNLYTLGK</sequence>
<feature type="domain" description="Formamidopyrimidine-DNA glycosylase catalytic" evidence="1">
    <location>
        <begin position="17"/>
        <end position="133"/>
    </location>
</feature>
<dbReference type="InterPro" id="IPR012319">
    <property type="entry name" value="FPG_cat"/>
</dbReference>